<protein>
    <submittedName>
        <fullName evidence="2">Uncharacterized protein</fullName>
    </submittedName>
</protein>
<reference evidence="2" key="1">
    <citation type="submission" date="2022-08" db="EMBL/GenBank/DDBJ databases">
        <title>A Global Phylogenomic Analysis of the Shiitake Genus Lentinula.</title>
        <authorList>
            <consortium name="DOE Joint Genome Institute"/>
            <person name="Sierra-Patev S."/>
            <person name="Min B."/>
            <person name="Naranjo-Ortiz M."/>
            <person name="Looney B."/>
            <person name="Konkel Z."/>
            <person name="Slot J.C."/>
            <person name="Sakamoto Y."/>
            <person name="Steenwyk J.L."/>
            <person name="Rokas A."/>
            <person name="Carro J."/>
            <person name="Camarero S."/>
            <person name="Ferreira P."/>
            <person name="Molpeceres G."/>
            <person name="Ruiz-Duenas F.J."/>
            <person name="Serrano A."/>
            <person name="Henrissat B."/>
            <person name="Drula E."/>
            <person name="Hughes K.W."/>
            <person name="Mata J.L."/>
            <person name="Ishikawa N.K."/>
            <person name="Vargas-Isla R."/>
            <person name="Ushijima S."/>
            <person name="Smith C.A."/>
            <person name="Ahrendt S."/>
            <person name="Andreopoulos W."/>
            <person name="He G."/>
            <person name="Labutti K."/>
            <person name="Lipzen A."/>
            <person name="Ng V."/>
            <person name="Riley R."/>
            <person name="Sandor L."/>
            <person name="Barry K."/>
            <person name="Martinez A.T."/>
            <person name="Xiao Y."/>
            <person name="Gibbons J.G."/>
            <person name="Terashima K."/>
            <person name="Grigoriev I.V."/>
            <person name="Hibbett D.S."/>
        </authorList>
    </citation>
    <scope>NUCLEOTIDE SEQUENCE</scope>
    <source>
        <strain evidence="2">JLM2183</strain>
    </source>
</reference>
<dbReference type="OrthoDB" id="3064561at2759"/>
<sequence length="301" mass="33613">MSSDSSQDPSSLPDSHKSRHFPQYETKPETQQPPPRPATTISGAFFAGASNFEIRGGEFNNTAGNMYKTIRNDYSTRSNFNNSYGHDFSGSGNQTNDYRGAYSALNTLLIAIIAPSYYHLDDNREFRSQRYDAKFTDTHFVSGGQGRGRFQGPFSPRQYEQRPNYIHKPNPQHGYPFQEQTDIGGRPTTAPPSMLEFRQATGEREQGFYTSEFDRVYNVHTEPEEISSYPGLSANPISKQNLVNTDAAFAPVPATPGERPTQTPRMTPGDIVMDGVDGDGREDPYPEMEAPRSETVLTSDH</sequence>
<feature type="compositionally biased region" description="Basic and acidic residues" evidence="1">
    <location>
        <begin position="278"/>
        <end position="292"/>
    </location>
</feature>
<evidence type="ECO:0000256" key="1">
    <source>
        <dbReference type="SAM" id="MobiDB-lite"/>
    </source>
</evidence>
<proteinExistence type="predicted"/>
<feature type="region of interest" description="Disordered" evidence="1">
    <location>
        <begin position="250"/>
        <end position="301"/>
    </location>
</feature>
<name>A0A9W9A8Z0_9AGAR</name>
<dbReference type="AlphaFoldDB" id="A0A9W9A8Z0"/>
<dbReference type="Proteomes" id="UP001150266">
    <property type="component" value="Unassembled WGS sequence"/>
</dbReference>
<organism evidence="2 3">
    <name type="scientific">Lentinula aciculospora</name>
    <dbReference type="NCBI Taxonomy" id="153920"/>
    <lineage>
        <taxon>Eukaryota</taxon>
        <taxon>Fungi</taxon>
        <taxon>Dikarya</taxon>
        <taxon>Basidiomycota</taxon>
        <taxon>Agaricomycotina</taxon>
        <taxon>Agaricomycetes</taxon>
        <taxon>Agaricomycetidae</taxon>
        <taxon>Agaricales</taxon>
        <taxon>Marasmiineae</taxon>
        <taxon>Omphalotaceae</taxon>
        <taxon>Lentinula</taxon>
    </lineage>
</organism>
<feature type="compositionally biased region" description="Low complexity" evidence="1">
    <location>
        <begin position="1"/>
        <end position="13"/>
    </location>
</feature>
<feature type="region of interest" description="Disordered" evidence="1">
    <location>
        <begin position="1"/>
        <end position="42"/>
    </location>
</feature>
<accession>A0A9W9A8Z0</accession>
<keyword evidence="3" id="KW-1185">Reference proteome</keyword>
<comment type="caution">
    <text evidence="2">The sequence shown here is derived from an EMBL/GenBank/DDBJ whole genome shotgun (WGS) entry which is preliminary data.</text>
</comment>
<dbReference type="EMBL" id="JAOTPV010000014">
    <property type="protein sequence ID" value="KAJ4475608.1"/>
    <property type="molecule type" value="Genomic_DNA"/>
</dbReference>
<evidence type="ECO:0000313" key="3">
    <source>
        <dbReference type="Proteomes" id="UP001150266"/>
    </source>
</evidence>
<gene>
    <name evidence="2" type="ORF">J3R30DRAFT_3706176</name>
</gene>
<evidence type="ECO:0000313" key="2">
    <source>
        <dbReference type="EMBL" id="KAJ4475608.1"/>
    </source>
</evidence>